<dbReference type="EMBL" id="BPVZ01000074">
    <property type="protein sequence ID" value="GKV27142.1"/>
    <property type="molecule type" value="Genomic_DNA"/>
</dbReference>
<protein>
    <submittedName>
        <fullName evidence="2">Uncharacterized protein</fullName>
    </submittedName>
</protein>
<comment type="caution">
    <text evidence="2">The sequence shown here is derived from an EMBL/GenBank/DDBJ whole genome shotgun (WGS) entry which is preliminary data.</text>
</comment>
<accession>A0AAV5KRP0</accession>
<proteinExistence type="predicted"/>
<feature type="region of interest" description="Disordered" evidence="1">
    <location>
        <begin position="75"/>
        <end position="119"/>
    </location>
</feature>
<feature type="compositionally biased region" description="Polar residues" evidence="1">
    <location>
        <begin position="75"/>
        <end position="87"/>
    </location>
</feature>
<evidence type="ECO:0000256" key="1">
    <source>
        <dbReference type="SAM" id="MobiDB-lite"/>
    </source>
</evidence>
<organism evidence="2 3">
    <name type="scientific">Rubroshorea leprosula</name>
    <dbReference type="NCBI Taxonomy" id="152421"/>
    <lineage>
        <taxon>Eukaryota</taxon>
        <taxon>Viridiplantae</taxon>
        <taxon>Streptophyta</taxon>
        <taxon>Embryophyta</taxon>
        <taxon>Tracheophyta</taxon>
        <taxon>Spermatophyta</taxon>
        <taxon>Magnoliopsida</taxon>
        <taxon>eudicotyledons</taxon>
        <taxon>Gunneridae</taxon>
        <taxon>Pentapetalae</taxon>
        <taxon>rosids</taxon>
        <taxon>malvids</taxon>
        <taxon>Malvales</taxon>
        <taxon>Dipterocarpaceae</taxon>
        <taxon>Rubroshorea</taxon>
    </lineage>
</organism>
<dbReference type="Proteomes" id="UP001054252">
    <property type="component" value="Unassembled WGS sequence"/>
</dbReference>
<evidence type="ECO:0000313" key="3">
    <source>
        <dbReference type="Proteomes" id="UP001054252"/>
    </source>
</evidence>
<evidence type="ECO:0000313" key="2">
    <source>
        <dbReference type="EMBL" id="GKV27142.1"/>
    </source>
</evidence>
<gene>
    <name evidence="2" type="ORF">SLEP1_g36346</name>
</gene>
<sequence length="119" mass="12768">MGNDDDPVADVSFLAGEVKEIVDDLFSGVIIDGKFTANGNHLINYVALGNFFAQQPLLATMSNLQHFANLNAKNPGISNGSETNGGYSSPLPDIFQSNFPNPAPTFSDEQFEERGSKSI</sequence>
<dbReference type="AlphaFoldDB" id="A0AAV5KRP0"/>
<reference evidence="2 3" key="1">
    <citation type="journal article" date="2021" name="Commun. Biol.">
        <title>The genome of Shorea leprosula (Dipterocarpaceae) highlights the ecological relevance of drought in aseasonal tropical rainforests.</title>
        <authorList>
            <person name="Ng K.K.S."/>
            <person name="Kobayashi M.J."/>
            <person name="Fawcett J.A."/>
            <person name="Hatakeyama M."/>
            <person name="Paape T."/>
            <person name="Ng C.H."/>
            <person name="Ang C.C."/>
            <person name="Tnah L.H."/>
            <person name="Lee C.T."/>
            <person name="Nishiyama T."/>
            <person name="Sese J."/>
            <person name="O'Brien M.J."/>
            <person name="Copetti D."/>
            <person name="Mohd Noor M.I."/>
            <person name="Ong R.C."/>
            <person name="Putra M."/>
            <person name="Sireger I.Z."/>
            <person name="Indrioko S."/>
            <person name="Kosugi Y."/>
            <person name="Izuno A."/>
            <person name="Isagi Y."/>
            <person name="Lee S.L."/>
            <person name="Shimizu K.K."/>
        </authorList>
    </citation>
    <scope>NUCLEOTIDE SEQUENCE [LARGE SCALE GENOMIC DNA]</scope>
    <source>
        <strain evidence="2">214</strain>
    </source>
</reference>
<name>A0AAV5KRP0_9ROSI</name>
<keyword evidence="3" id="KW-1185">Reference proteome</keyword>